<reference evidence="1" key="1">
    <citation type="journal article" date="2020" name="Stud. Mycol.">
        <title>101 Dothideomycetes genomes: a test case for predicting lifestyles and emergence of pathogens.</title>
        <authorList>
            <person name="Haridas S."/>
            <person name="Albert R."/>
            <person name="Binder M."/>
            <person name="Bloem J."/>
            <person name="Labutti K."/>
            <person name="Salamov A."/>
            <person name="Andreopoulos B."/>
            <person name="Baker S."/>
            <person name="Barry K."/>
            <person name="Bills G."/>
            <person name="Bluhm B."/>
            <person name="Cannon C."/>
            <person name="Castanera R."/>
            <person name="Culley D."/>
            <person name="Daum C."/>
            <person name="Ezra D."/>
            <person name="Gonzalez J."/>
            <person name="Henrissat B."/>
            <person name="Kuo A."/>
            <person name="Liang C."/>
            <person name="Lipzen A."/>
            <person name="Lutzoni F."/>
            <person name="Magnuson J."/>
            <person name="Mondo S."/>
            <person name="Nolan M."/>
            <person name="Ohm R."/>
            <person name="Pangilinan J."/>
            <person name="Park H.-J."/>
            <person name="Ramirez L."/>
            <person name="Alfaro M."/>
            <person name="Sun H."/>
            <person name="Tritt A."/>
            <person name="Yoshinaga Y."/>
            <person name="Zwiers L.-H."/>
            <person name="Turgeon B."/>
            <person name="Goodwin S."/>
            <person name="Spatafora J."/>
            <person name="Crous P."/>
            <person name="Grigoriev I."/>
        </authorList>
    </citation>
    <scope>NUCLEOTIDE SEQUENCE</scope>
    <source>
        <strain evidence="1">CBS 473.64</strain>
    </source>
</reference>
<dbReference type="Proteomes" id="UP000799753">
    <property type="component" value="Unassembled WGS sequence"/>
</dbReference>
<gene>
    <name evidence="1" type="ORF">P280DRAFT_198202</name>
</gene>
<keyword evidence="2" id="KW-1185">Reference proteome</keyword>
<name>A0A6A6RJA8_9PLEO</name>
<evidence type="ECO:0000313" key="2">
    <source>
        <dbReference type="Proteomes" id="UP000799753"/>
    </source>
</evidence>
<dbReference type="AlphaFoldDB" id="A0A6A6RJA8"/>
<organism evidence="1 2">
    <name type="scientific">Massarina eburnea CBS 473.64</name>
    <dbReference type="NCBI Taxonomy" id="1395130"/>
    <lineage>
        <taxon>Eukaryota</taxon>
        <taxon>Fungi</taxon>
        <taxon>Dikarya</taxon>
        <taxon>Ascomycota</taxon>
        <taxon>Pezizomycotina</taxon>
        <taxon>Dothideomycetes</taxon>
        <taxon>Pleosporomycetidae</taxon>
        <taxon>Pleosporales</taxon>
        <taxon>Massarineae</taxon>
        <taxon>Massarinaceae</taxon>
        <taxon>Massarina</taxon>
    </lineage>
</organism>
<accession>A0A6A6RJA8</accession>
<evidence type="ECO:0000313" key="1">
    <source>
        <dbReference type="EMBL" id="KAF2635245.1"/>
    </source>
</evidence>
<protein>
    <submittedName>
        <fullName evidence="1">Uncharacterized protein</fullName>
    </submittedName>
</protein>
<sequence length="213" mass="22845">MHLPTPLLPFLSLSSALYHRIPPFHLPNSSLPSFPFPFPFSHPFQNASSSPNPLTVTLPPCITSPTTDKAFVTCDADISVGLFPAEDWQGNGTAVVLKAYQCESVERLGRASGFGGGVVGSLLVFGLGGCLLFDEPTCRDSGRAMLNQPSEGNAIPSLNLWLPSVVRGVRCHANTRYIPCGEGLGVECPWWQNVESELVVVPLEGELVLGNSR</sequence>
<proteinExistence type="predicted"/>
<dbReference type="EMBL" id="MU006809">
    <property type="protein sequence ID" value="KAF2635245.1"/>
    <property type="molecule type" value="Genomic_DNA"/>
</dbReference>